<organism evidence="1">
    <name type="scientific">Brassica napus</name>
    <name type="common">Rape</name>
    <dbReference type="NCBI Taxonomy" id="3708"/>
    <lineage>
        <taxon>Eukaryota</taxon>
        <taxon>Viridiplantae</taxon>
        <taxon>Streptophyta</taxon>
        <taxon>Embryophyta</taxon>
        <taxon>Tracheophyta</taxon>
        <taxon>Spermatophyta</taxon>
        <taxon>Magnoliopsida</taxon>
        <taxon>eudicotyledons</taxon>
        <taxon>Gunneridae</taxon>
        <taxon>Pentapetalae</taxon>
        <taxon>rosids</taxon>
        <taxon>malvids</taxon>
        <taxon>Brassicales</taxon>
        <taxon>Brassicaceae</taxon>
        <taxon>Brassiceae</taxon>
        <taxon>Brassica</taxon>
    </lineage>
</organism>
<accession>A0A816R7H5</accession>
<reference evidence="1" key="1">
    <citation type="submission" date="2021-01" db="EMBL/GenBank/DDBJ databases">
        <authorList>
            <consortium name="Genoscope - CEA"/>
            <person name="William W."/>
        </authorList>
    </citation>
    <scope>NUCLEOTIDE SEQUENCE</scope>
</reference>
<dbReference type="EMBL" id="HG994365">
    <property type="protein sequence ID" value="CAF2069145.1"/>
    <property type="molecule type" value="Genomic_DNA"/>
</dbReference>
<proteinExistence type="predicted"/>
<dbReference type="AlphaFoldDB" id="A0A816R7H5"/>
<protein>
    <submittedName>
        <fullName evidence="1">(rape) hypothetical protein</fullName>
    </submittedName>
</protein>
<dbReference type="Proteomes" id="UP001295469">
    <property type="component" value="Chromosome C01"/>
</dbReference>
<name>A0A816R7H5_BRANA</name>
<gene>
    <name evidence="1" type="ORF">DARMORV10_C01P10030.1</name>
</gene>
<sequence>MQKAKENSIIHAFCIFSESCTMYNGMDYGIFFSKIAGNIFKPRVPRKAPRVEVNLARSKADTKDGLETKVAIQRKEKSKVTASRLCTFLCFCYINRNFARCLSYFP</sequence>
<evidence type="ECO:0000313" key="1">
    <source>
        <dbReference type="EMBL" id="CAF2069145.1"/>
    </source>
</evidence>